<dbReference type="OrthoDB" id="3934270at2759"/>
<evidence type="ECO:0000313" key="2">
    <source>
        <dbReference type="Proteomes" id="UP000800235"/>
    </source>
</evidence>
<organism evidence="1 2">
    <name type="scientific">Tothia fuscella</name>
    <dbReference type="NCBI Taxonomy" id="1048955"/>
    <lineage>
        <taxon>Eukaryota</taxon>
        <taxon>Fungi</taxon>
        <taxon>Dikarya</taxon>
        <taxon>Ascomycota</taxon>
        <taxon>Pezizomycotina</taxon>
        <taxon>Dothideomycetes</taxon>
        <taxon>Pleosporomycetidae</taxon>
        <taxon>Venturiales</taxon>
        <taxon>Cylindrosympodiaceae</taxon>
        <taxon>Tothia</taxon>
    </lineage>
</organism>
<keyword evidence="2" id="KW-1185">Reference proteome</keyword>
<accession>A0A9P4NQ21</accession>
<evidence type="ECO:0000313" key="1">
    <source>
        <dbReference type="EMBL" id="KAF2429616.1"/>
    </source>
</evidence>
<dbReference type="AlphaFoldDB" id="A0A9P4NQ21"/>
<gene>
    <name evidence="1" type="ORF">EJ08DRAFT_734787</name>
</gene>
<protein>
    <submittedName>
        <fullName evidence="1">Uncharacterized protein</fullName>
    </submittedName>
</protein>
<comment type="caution">
    <text evidence="1">The sequence shown here is derived from an EMBL/GenBank/DDBJ whole genome shotgun (WGS) entry which is preliminary data.</text>
</comment>
<proteinExistence type="predicted"/>
<dbReference type="EMBL" id="MU007045">
    <property type="protein sequence ID" value="KAF2429616.1"/>
    <property type="molecule type" value="Genomic_DNA"/>
</dbReference>
<name>A0A9P4NQ21_9PEZI</name>
<sequence length="123" mass="13671">MTSSNTAPSGAVRASALSFLSLPAEIRNQIYRLVYSNTGGNDTFPNPALIRTCKQIYVEAFEMYLIEQQRVTMQKLKEAEKKNAAYEKSLWVMDALQRDLETSLEYYNAIPALNAVLGGAQTG</sequence>
<dbReference type="Proteomes" id="UP000800235">
    <property type="component" value="Unassembled WGS sequence"/>
</dbReference>
<reference evidence="1" key="1">
    <citation type="journal article" date="2020" name="Stud. Mycol.">
        <title>101 Dothideomycetes genomes: a test case for predicting lifestyles and emergence of pathogens.</title>
        <authorList>
            <person name="Haridas S."/>
            <person name="Albert R."/>
            <person name="Binder M."/>
            <person name="Bloem J."/>
            <person name="Labutti K."/>
            <person name="Salamov A."/>
            <person name="Andreopoulos B."/>
            <person name="Baker S."/>
            <person name="Barry K."/>
            <person name="Bills G."/>
            <person name="Bluhm B."/>
            <person name="Cannon C."/>
            <person name="Castanera R."/>
            <person name="Culley D."/>
            <person name="Daum C."/>
            <person name="Ezra D."/>
            <person name="Gonzalez J."/>
            <person name="Henrissat B."/>
            <person name="Kuo A."/>
            <person name="Liang C."/>
            <person name="Lipzen A."/>
            <person name="Lutzoni F."/>
            <person name="Magnuson J."/>
            <person name="Mondo S."/>
            <person name="Nolan M."/>
            <person name="Ohm R."/>
            <person name="Pangilinan J."/>
            <person name="Park H.-J."/>
            <person name="Ramirez L."/>
            <person name="Alfaro M."/>
            <person name="Sun H."/>
            <person name="Tritt A."/>
            <person name="Yoshinaga Y."/>
            <person name="Zwiers L.-H."/>
            <person name="Turgeon B."/>
            <person name="Goodwin S."/>
            <person name="Spatafora J."/>
            <person name="Crous P."/>
            <person name="Grigoriev I."/>
        </authorList>
    </citation>
    <scope>NUCLEOTIDE SEQUENCE</scope>
    <source>
        <strain evidence="1">CBS 130266</strain>
    </source>
</reference>